<evidence type="ECO:0000256" key="1">
    <source>
        <dbReference type="SAM" id="MobiDB-lite"/>
    </source>
</evidence>
<reference evidence="2" key="1">
    <citation type="submission" date="2020-10" db="EMBL/GenBank/DDBJ databases">
        <title>Unveiling of a novel bifunctional photoreceptor, Dualchrome1, isolated from a cosmopolitan green alga.</title>
        <authorList>
            <person name="Suzuki S."/>
            <person name="Kawachi M."/>
        </authorList>
    </citation>
    <scope>NUCLEOTIDE SEQUENCE</scope>
    <source>
        <strain evidence="2">NIES 2893</strain>
    </source>
</reference>
<feature type="region of interest" description="Disordered" evidence="1">
    <location>
        <begin position="34"/>
        <end position="58"/>
    </location>
</feature>
<evidence type="ECO:0000313" key="2">
    <source>
        <dbReference type="EMBL" id="GHP12522.1"/>
    </source>
</evidence>
<sequence>MSGFERSNHALPGGDATAALNALKFALAHPLSNMPENLSGASRPSWARDTELSTMRRDTVMSELVTRRRAMLADAPPNEAAARADGVRNIEKMLADMRERLADVERGLLERRARDKMGTPTAGSASAGAQPSLDYSCHGSSLFLYVEGNSTPRGSVRYASTAAPSTRRPKPPPTAMTAAARRRNVFLTDMVHRDPSLQIPKMKKKKKTSPDVLTVEHAAETTPRQHSQPVGVGLGAWDVANLDGWATDIGTIDNNFNNHVFETKFMSFM</sequence>
<gene>
    <name evidence="2" type="ORF">PPROV_001125000</name>
</gene>
<comment type="caution">
    <text evidence="2">The sequence shown here is derived from an EMBL/GenBank/DDBJ whole genome shotgun (WGS) entry which is preliminary data.</text>
</comment>
<accession>A0A830HZ33</accession>
<name>A0A830HZ33_9CHLO</name>
<dbReference type="EMBL" id="BNJQ01000043">
    <property type="protein sequence ID" value="GHP12522.1"/>
    <property type="molecule type" value="Genomic_DNA"/>
</dbReference>
<evidence type="ECO:0000313" key="3">
    <source>
        <dbReference type="Proteomes" id="UP000660262"/>
    </source>
</evidence>
<dbReference type="AlphaFoldDB" id="A0A830HZ33"/>
<dbReference type="Proteomes" id="UP000660262">
    <property type="component" value="Unassembled WGS sequence"/>
</dbReference>
<protein>
    <submittedName>
        <fullName evidence="2">Uncharacterized protein</fullName>
    </submittedName>
</protein>
<organism evidence="2 3">
    <name type="scientific">Pycnococcus provasolii</name>
    <dbReference type="NCBI Taxonomy" id="41880"/>
    <lineage>
        <taxon>Eukaryota</taxon>
        <taxon>Viridiplantae</taxon>
        <taxon>Chlorophyta</taxon>
        <taxon>Pseudoscourfieldiophyceae</taxon>
        <taxon>Pseudoscourfieldiales</taxon>
        <taxon>Pycnococcaceae</taxon>
        <taxon>Pycnococcus</taxon>
    </lineage>
</organism>
<feature type="compositionally biased region" description="Basic and acidic residues" evidence="1">
    <location>
        <begin position="46"/>
        <end position="58"/>
    </location>
</feature>
<proteinExistence type="predicted"/>
<keyword evidence="3" id="KW-1185">Reference proteome</keyword>